<dbReference type="CDD" id="cd06261">
    <property type="entry name" value="TM_PBP2"/>
    <property type="match status" value="1"/>
</dbReference>
<evidence type="ECO:0000313" key="10">
    <source>
        <dbReference type="Proteomes" id="UP000199001"/>
    </source>
</evidence>
<feature type="transmembrane region" description="Helical" evidence="7">
    <location>
        <begin position="36"/>
        <end position="58"/>
    </location>
</feature>
<dbReference type="InterPro" id="IPR051393">
    <property type="entry name" value="ABC_transporter_permease"/>
</dbReference>
<feature type="transmembrane region" description="Helical" evidence="7">
    <location>
        <begin position="97"/>
        <end position="118"/>
    </location>
</feature>
<organism evidence="9 10">
    <name type="scientific">Micromonospora citrea</name>
    <dbReference type="NCBI Taxonomy" id="47855"/>
    <lineage>
        <taxon>Bacteria</taxon>
        <taxon>Bacillati</taxon>
        <taxon>Actinomycetota</taxon>
        <taxon>Actinomycetes</taxon>
        <taxon>Micromonosporales</taxon>
        <taxon>Micromonosporaceae</taxon>
        <taxon>Micromonospora</taxon>
    </lineage>
</organism>
<dbReference type="PROSITE" id="PS50928">
    <property type="entry name" value="ABC_TM1"/>
    <property type="match status" value="1"/>
</dbReference>
<feature type="transmembrane region" description="Helical" evidence="7">
    <location>
        <begin position="130"/>
        <end position="151"/>
    </location>
</feature>
<reference evidence="10" key="1">
    <citation type="submission" date="2016-06" db="EMBL/GenBank/DDBJ databases">
        <authorList>
            <person name="Varghese N."/>
            <person name="Submissions Spin"/>
        </authorList>
    </citation>
    <scope>NUCLEOTIDE SEQUENCE [LARGE SCALE GENOMIC DNA]</scope>
    <source>
        <strain evidence="10">DSM 43903</strain>
    </source>
</reference>
<keyword evidence="3" id="KW-1003">Cell membrane</keyword>
<evidence type="ECO:0000256" key="5">
    <source>
        <dbReference type="ARBA" id="ARBA00022989"/>
    </source>
</evidence>
<keyword evidence="10" id="KW-1185">Reference proteome</keyword>
<keyword evidence="4 7" id="KW-0812">Transmembrane</keyword>
<gene>
    <name evidence="9" type="ORF">GA0070606_5611</name>
</gene>
<dbReference type="GO" id="GO:0055085">
    <property type="term" value="P:transmembrane transport"/>
    <property type="evidence" value="ECO:0007669"/>
    <property type="project" value="InterPro"/>
</dbReference>
<evidence type="ECO:0000259" key="8">
    <source>
        <dbReference type="PROSITE" id="PS50928"/>
    </source>
</evidence>
<dbReference type="AlphaFoldDB" id="A0A1C6VY18"/>
<evidence type="ECO:0000256" key="6">
    <source>
        <dbReference type="ARBA" id="ARBA00023136"/>
    </source>
</evidence>
<feature type="transmembrane region" description="Helical" evidence="7">
    <location>
        <begin position="185"/>
        <end position="206"/>
    </location>
</feature>
<dbReference type="InterPro" id="IPR000515">
    <property type="entry name" value="MetI-like"/>
</dbReference>
<evidence type="ECO:0000313" key="9">
    <source>
        <dbReference type="EMBL" id="SCL71097.1"/>
    </source>
</evidence>
<dbReference type="OrthoDB" id="9804439at2"/>
<feature type="transmembrane region" description="Helical" evidence="7">
    <location>
        <begin position="292"/>
        <end position="310"/>
    </location>
</feature>
<sequence length="321" mass="34936">MARTVTLTPLPEAARAARSSEPARRRRSAWAALEPLVWIGPAILLIIGVVLVPVVLMFRTAFHRIDAIGFDHGWAGWENFEALLREPALGAVVVRTLVWVVAVVAVTMACSLVLAQLFNQEFPGRRVARWALVAPWAASVFMTAVVFRWMLDSRSGLINLFLHDIGVLPELGTAQADWLGRPSVALWWMIGVAVFVSIPFTTYAILAGLQGIPADVYEAALLDGASPWRTYRSVTLPLLRPALLVAVLINIMNVFNSFPIIWAMTAGGPGDQTATTTIFMYQLKSSSIAESAAMSVVNFGIVIVLVALFVRASRGKSQVQS</sequence>
<comment type="subcellular location">
    <subcellularLocation>
        <location evidence="1 7">Cell membrane</location>
        <topology evidence="1 7">Multi-pass membrane protein</topology>
    </subcellularLocation>
</comment>
<dbReference type="STRING" id="47855.GA0070606_5611"/>
<proteinExistence type="inferred from homology"/>
<comment type="similarity">
    <text evidence="7">Belongs to the binding-protein-dependent transport system permease family.</text>
</comment>
<dbReference type="Gene3D" id="1.10.3720.10">
    <property type="entry name" value="MetI-like"/>
    <property type="match status" value="1"/>
</dbReference>
<keyword evidence="5 7" id="KW-1133">Transmembrane helix</keyword>
<protein>
    <submittedName>
        <fullName evidence="9">Carbohydrate ABC transporter membrane protein 1, CUT1 family</fullName>
    </submittedName>
</protein>
<evidence type="ECO:0000256" key="3">
    <source>
        <dbReference type="ARBA" id="ARBA00022475"/>
    </source>
</evidence>
<evidence type="ECO:0000256" key="7">
    <source>
        <dbReference type="RuleBase" id="RU363032"/>
    </source>
</evidence>
<dbReference type="RefSeq" id="WP_091106156.1">
    <property type="nucleotide sequence ID" value="NZ_FMHZ01000002.1"/>
</dbReference>
<feature type="transmembrane region" description="Helical" evidence="7">
    <location>
        <begin position="242"/>
        <end position="262"/>
    </location>
</feature>
<keyword evidence="6 7" id="KW-0472">Membrane</keyword>
<dbReference type="GO" id="GO:0005886">
    <property type="term" value="C:plasma membrane"/>
    <property type="evidence" value="ECO:0007669"/>
    <property type="project" value="UniProtKB-SubCell"/>
</dbReference>
<evidence type="ECO:0000256" key="4">
    <source>
        <dbReference type="ARBA" id="ARBA00022692"/>
    </source>
</evidence>
<dbReference type="Pfam" id="PF00528">
    <property type="entry name" value="BPD_transp_1"/>
    <property type="match status" value="1"/>
</dbReference>
<accession>A0A1C6VY18</accession>
<name>A0A1C6VY18_9ACTN</name>
<keyword evidence="2 7" id="KW-0813">Transport</keyword>
<evidence type="ECO:0000256" key="2">
    <source>
        <dbReference type="ARBA" id="ARBA00022448"/>
    </source>
</evidence>
<evidence type="ECO:0000256" key="1">
    <source>
        <dbReference type="ARBA" id="ARBA00004651"/>
    </source>
</evidence>
<dbReference type="Proteomes" id="UP000199001">
    <property type="component" value="Unassembled WGS sequence"/>
</dbReference>
<dbReference type="SUPFAM" id="SSF161098">
    <property type="entry name" value="MetI-like"/>
    <property type="match status" value="1"/>
</dbReference>
<feature type="domain" description="ABC transmembrane type-1" evidence="8">
    <location>
        <begin position="93"/>
        <end position="309"/>
    </location>
</feature>
<dbReference type="PANTHER" id="PTHR30193:SF37">
    <property type="entry name" value="INNER MEMBRANE ABC TRANSPORTER PERMEASE PROTEIN YCJO"/>
    <property type="match status" value="1"/>
</dbReference>
<dbReference type="InterPro" id="IPR035906">
    <property type="entry name" value="MetI-like_sf"/>
</dbReference>
<dbReference type="PANTHER" id="PTHR30193">
    <property type="entry name" value="ABC TRANSPORTER PERMEASE PROTEIN"/>
    <property type="match status" value="1"/>
</dbReference>
<dbReference type="EMBL" id="FMHZ01000002">
    <property type="protein sequence ID" value="SCL71097.1"/>
    <property type="molecule type" value="Genomic_DNA"/>
</dbReference>